<dbReference type="PANTHER" id="PTHR33044">
    <property type="entry name" value="BIFUNCTIONAL INHIBITOR/LIPID-TRANSFER PROTEIN/SEED STORAGE 2S ALBUMIN SUPERFAMILY PROTEIN-RELATED"/>
    <property type="match status" value="1"/>
</dbReference>
<evidence type="ECO:0000256" key="4">
    <source>
        <dbReference type="ARBA" id="ARBA00022475"/>
    </source>
</evidence>
<dbReference type="EMBL" id="MLFT02000009">
    <property type="protein sequence ID" value="PHT38819.1"/>
    <property type="molecule type" value="Genomic_DNA"/>
</dbReference>
<evidence type="ECO:0000313" key="14">
    <source>
        <dbReference type="Proteomes" id="UP000224567"/>
    </source>
</evidence>
<sequence>MRLRWFGYVMRRSTGAPVRRCEKLGRDCFKRGRGRPKKYWREVITLDMHDMEQLQLTEDMTLDRKLWRWRIRVEAVVAQSSDDCTNVLISMSPCLNYITGNSTAPSSGCCTQLGTVVKNNPSCLCQVLNGGASNLGLNINQTQALALPTACKVQTPPLSQCNANSPNSSPAGTPATDTPGRGTNAVPSPQDGSNDATSIKMAAPLFFFLLFIASTFIAA</sequence>
<dbReference type="OrthoDB" id="911994at2759"/>
<evidence type="ECO:0000256" key="3">
    <source>
        <dbReference type="ARBA" id="ARBA00022448"/>
    </source>
</evidence>
<dbReference type="Proteomes" id="UP000224567">
    <property type="component" value="Unassembled WGS sequence"/>
</dbReference>
<comment type="caution">
    <text evidence="13">The sequence shown here is derived from an EMBL/GenBank/DDBJ whole genome shotgun (WGS) entry which is preliminary data.</text>
</comment>
<keyword evidence="9" id="KW-0325">Glycoprotein</keyword>
<keyword evidence="3" id="KW-0813">Transport</keyword>
<dbReference type="PRINTS" id="PR00382">
    <property type="entry name" value="LIPIDTRNSFER"/>
</dbReference>
<evidence type="ECO:0000256" key="11">
    <source>
        <dbReference type="SAM" id="MobiDB-lite"/>
    </source>
</evidence>
<dbReference type="STRING" id="33114.A0A2G2W0V7"/>
<dbReference type="FunFam" id="1.10.110.10:FF:000001">
    <property type="entry name" value="Bifunctional inhibitor/lipid-transfer protein/seed storage 2S albumin superfamily protein"/>
    <property type="match status" value="1"/>
</dbReference>
<evidence type="ECO:0000256" key="6">
    <source>
        <dbReference type="ARBA" id="ARBA00022729"/>
    </source>
</evidence>
<evidence type="ECO:0000313" key="13">
    <source>
        <dbReference type="EMBL" id="PHT38819.1"/>
    </source>
</evidence>
<dbReference type="Gene3D" id="1.10.110.10">
    <property type="entry name" value="Plant lipid-transfer and hydrophobic proteins"/>
    <property type="match status" value="1"/>
</dbReference>
<keyword evidence="4" id="KW-1003">Cell membrane</keyword>
<comment type="similarity">
    <text evidence="2">Belongs to the plant LTP family.</text>
</comment>
<protein>
    <recommendedName>
        <fullName evidence="12">Bifunctional inhibitor/plant lipid transfer protein/seed storage helical domain-containing protein</fullName>
    </recommendedName>
</protein>
<feature type="compositionally biased region" description="Polar residues" evidence="11">
    <location>
        <begin position="160"/>
        <end position="171"/>
    </location>
</feature>
<dbReference type="InterPro" id="IPR016140">
    <property type="entry name" value="Bifunc_inhib/LTP/seed_store"/>
</dbReference>
<accession>A0A2G2W0V7</accession>
<evidence type="ECO:0000256" key="9">
    <source>
        <dbReference type="ARBA" id="ARBA00023180"/>
    </source>
</evidence>
<dbReference type="GO" id="GO:0005886">
    <property type="term" value="C:plasma membrane"/>
    <property type="evidence" value="ECO:0007669"/>
    <property type="project" value="UniProtKB-SubCell"/>
</dbReference>
<organism evidence="13 14">
    <name type="scientific">Capsicum baccatum</name>
    <name type="common">Peruvian pepper</name>
    <dbReference type="NCBI Taxonomy" id="33114"/>
    <lineage>
        <taxon>Eukaryota</taxon>
        <taxon>Viridiplantae</taxon>
        <taxon>Streptophyta</taxon>
        <taxon>Embryophyta</taxon>
        <taxon>Tracheophyta</taxon>
        <taxon>Spermatophyta</taxon>
        <taxon>Magnoliopsida</taxon>
        <taxon>eudicotyledons</taxon>
        <taxon>Gunneridae</taxon>
        <taxon>Pentapetalae</taxon>
        <taxon>asterids</taxon>
        <taxon>lamiids</taxon>
        <taxon>Solanales</taxon>
        <taxon>Solanaceae</taxon>
        <taxon>Solanoideae</taxon>
        <taxon>Capsiceae</taxon>
        <taxon>Capsicum</taxon>
    </lineage>
</organism>
<dbReference type="InterPro" id="IPR000528">
    <property type="entry name" value="Plant_nsLTP"/>
</dbReference>
<evidence type="ECO:0000256" key="1">
    <source>
        <dbReference type="ARBA" id="ARBA00004609"/>
    </source>
</evidence>
<keyword evidence="5" id="KW-0336">GPI-anchor</keyword>
<keyword evidence="14" id="KW-1185">Reference proteome</keyword>
<dbReference type="Pfam" id="PF14368">
    <property type="entry name" value="LTP_2"/>
    <property type="match status" value="1"/>
</dbReference>
<reference evidence="13 14" key="1">
    <citation type="journal article" date="2017" name="Genome Biol.">
        <title>New reference genome sequences of hot pepper reveal the massive evolution of plant disease-resistance genes by retroduplication.</title>
        <authorList>
            <person name="Kim S."/>
            <person name="Park J."/>
            <person name="Yeom S.I."/>
            <person name="Kim Y.M."/>
            <person name="Seo E."/>
            <person name="Kim K.T."/>
            <person name="Kim M.S."/>
            <person name="Lee J.M."/>
            <person name="Cheong K."/>
            <person name="Shin H.S."/>
            <person name="Kim S.B."/>
            <person name="Han K."/>
            <person name="Lee J."/>
            <person name="Park M."/>
            <person name="Lee H.A."/>
            <person name="Lee H.Y."/>
            <person name="Lee Y."/>
            <person name="Oh S."/>
            <person name="Lee J.H."/>
            <person name="Choi E."/>
            <person name="Choi E."/>
            <person name="Lee S.E."/>
            <person name="Jeon J."/>
            <person name="Kim H."/>
            <person name="Choi G."/>
            <person name="Song H."/>
            <person name="Lee J."/>
            <person name="Lee S.C."/>
            <person name="Kwon J.K."/>
            <person name="Lee H.Y."/>
            <person name="Koo N."/>
            <person name="Hong Y."/>
            <person name="Kim R.W."/>
            <person name="Kang W.H."/>
            <person name="Huh J.H."/>
            <person name="Kang B.C."/>
            <person name="Yang T.J."/>
            <person name="Lee Y.H."/>
            <person name="Bennetzen J.L."/>
            <person name="Choi D."/>
        </authorList>
    </citation>
    <scope>NUCLEOTIDE SEQUENCE [LARGE SCALE GENOMIC DNA]</scope>
    <source>
        <strain evidence="14">cv. PBC81</strain>
    </source>
</reference>
<dbReference type="GO" id="GO:0008289">
    <property type="term" value="F:lipid binding"/>
    <property type="evidence" value="ECO:0007669"/>
    <property type="project" value="UniProtKB-KW"/>
</dbReference>
<keyword evidence="5" id="KW-0472">Membrane</keyword>
<feature type="domain" description="Bifunctional inhibitor/plant lipid transfer protein/seed storage helical" evidence="12">
    <location>
        <begin position="84"/>
        <end position="161"/>
    </location>
</feature>
<evidence type="ECO:0000256" key="2">
    <source>
        <dbReference type="ARBA" id="ARBA00009748"/>
    </source>
</evidence>
<dbReference type="SMART" id="SM00499">
    <property type="entry name" value="AAI"/>
    <property type="match status" value="1"/>
</dbReference>
<dbReference type="InterPro" id="IPR043325">
    <property type="entry name" value="LTSS"/>
</dbReference>
<evidence type="ECO:0000256" key="8">
    <source>
        <dbReference type="ARBA" id="ARBA00023157"/>
    </source>
</evidence>
<name>A0A2G2W0V7_CAPBA</name>
<feature type="region of interest" description="Disordered" evidence="11">
    <location>
        <begin position="160"/>
        <end position="194"/>
    </location>
</feature>
<evidence type="ECO:0000256" key="5">
    <source>
        <dbReference type="ARBA" id="ARBA00022622"/>
    </source>
</evidence>
<reference evidence="14" key="2">
    <citation type="journal article" date="2017" name="J. Anim. Genet.">
        <title>Multiple reference genome sequences of hot pepper reveal the massive evolution of plant disease resistance genes by retroduplication.</title>
        <authorList>
            <person name="Kim S."/>
            <person name="Park J."/>
            <person name="Yeom S.-I."/>
            <person name="Kim Y.-M."/>
            <person name="Seo E."/>
            <person name="Kim K.-T."/>
            <person name="Kim M.-S."/>
            <person name="Lee J.M."/>
            <person name="Cheong K."/>
            <person name="Shin H.-S."/>
            <person name="Kim S.-B."/>
            <person name="Han K."/>
            <person name="Lee J."/>
            <person name="Park M."/>
            <person name="Lee H.-A."/>
            <person name="Lee H.-Y."/>
            <person name="Lee Y."/>
            <person name="Oh S."/>
            <person name="Lee J.H."/>
            <person name="Choi E."/>
            <person name="Choi E."/>
            <person name="Lee S.E."/>
            <person name="Jeon J."/>
            <person name="Kim H."/>
            <person name="Choi G."/>
            <person name="Song H."/>
            <person name="Lee J."/>
            <person name="Lee S.-C."/>
            <person name="Kwon J.-K."/>
            <person name="Lee H.-Y."/>
            <person name="Koo N."/>
            <person name="Hong Y."/>
            <person name="Kim R.W."/>
            <person name="Kang W.-H."/>
            <person name="Huh J.H."/>
            <person name="Kang B.-C."/>
            <person name="Yang T.-J."/>
            <person name="Lee Y.-H."/>
            <person name="Bennetzen J.L."/>
            <person name="Choi D."/>
        </authorList>
    </citation>
    <scope>NUCLEOTIDE SEQUENCE [LARGE SCALE GENOMIC DNA]</scope>
    <source>
        <strain evidence="14">cv. PBC81</strain>
    </source>
</reference>
<gene>
    <name evidence="13" type="ORF">CQW23_22392</name>
</gene>
<keyword evidence="6" id="KW-0732">Signal</keyword>
<dbReference type="SUPFAM" id="SSF47699">
    <property type="entry name" value="Bifunctional inhibitor/lipid-transfer protein/seed storage 2S albumin"/>
    <property type="match status" value="1"/>
</dbReference>
<dbReference type="GO" id="GO:0006869">
    <property type="term" value="P:lipid transport"/>
    <property type="evidence" value="ECO:0007669"/>
    <property type="project" value="InterPro"/>
</dbReference>
<dbReference type="GO" id="GO:0098552">
    <property type="term" value="C:side of membrane"/>
    <property type="evidence" value="ECO:0007669"/>
    <property type="project" value="UniProtKB-KW"/>
</dbReference>
<feature type="compositionally biased region" description="Polar residues" evidence="11">
    <location>
        <begin position="185"/>
        <end position="194"/>
    </location>
</feature>
<evidence type="ECO:0000256" key="10">
    <source>
        <dbReference type="ARBA" id="ARBA00023288"/>
    </source>
</evidence>
<comment type="subcellular location">
    <subcellularLocation>
        <location evidence="1">Cell membrane</location>
        <topology evidence="1">Lipid-anchor</topology>
        <topology evidence="1">GPI-anchor</topology>
    </subcellularLocation>
</comment>
<evidence type="ECO:0000256" key="7">
    <source>
        <dbReference type="ARBA" id="ARBA00023121"/>
    </source>
</evidence>
<evidence type="ECO:0000259" key="12">
    <source>
        <dbReference type="SMART" id="SM00499"/>
    </source>
</evidence>
<keyword evidence="8" id="KW-1015">Disulfide bond</keyword>
<keyword evidence="10" id="KW-0449">Lipoprotein</keyword>
<dbReference type="AlphaFoldDB" id="A0A2G2W0V7"/>
<dbReference type="CDD" id="cd00010">
    <property type="entry name" value="AAI_LTSS"/>
    <property type="match status" value="1"/>
</dbReference>
<keyword evidence="7" id="KW-0446">Lipid-binding</keyword>
<proteinExistence type="inferred from homology"/>
<dbReference type="InterPro" id="IPR036312">
    <property type="entry name" value="Bifun_inhib/LTP/seed_sf"/>
</dbReference>